<name>A0A3N5Z9L6_9ALTE</name>
<dbReference type="OrthoDB" id="6336011at2"/>
<proteinExistence type="predicted"/>
<sequence>MKRFFYWLVVVAVLVAFYQSDLADDLLKGNEVGVGNWFNKLSDAAEQKVLRDFREEAKPLLAELSENQLKYTEHVMKDRETLGVFYLRYCKGDDINPYIYGNTREKFCEQIQEAGILRNHR</sequence>
<accession>A0A3N5Z9L6</accession>
<organism evidence="1 2">
    <name type="scientific">Alteromonas sediminis</name>
    <dbReference type="NCBI Taxonomy" id="2259342"/>
    <lineage>
        <taxon>Bacteria</taxon>
        <taxon>Pseudomonadati</taxon>
        <taxon>Pseudomonadota</taxon>
        <taxon>Gammaproteobacteria</taxon>
        <taxon>Alteromonadales</taxon>
        <taxon>Alteromonadaceae</taxon>
        <taxon>Alteromonas/Salinimonas group</taxon>
        <taxon>Alteromonas</taxon>
    </lineage>
</organism>
<dbReference type="AlphaFoldDB" id="A0A3N5Z9L6"/>
<reference evidence="1 2" key="1">
    <citation type="submission" date="2018-11" db="EMBL/GenBank/DDBJ databases">
        <authorList>
            <person name="Ye M.-Q."/>
            <person name="Du Z.-J."/>
        </authorList>
    </citation>
    <scope>NUCLEOTIDE SEQUENCE [LARGE SCALE GENOMIC DNA]</scope>
    <source>
        <strain evidence="1 2">U0105</strain>
    </source>
</reference>
<dbReference type="EMBL" id="RPOK01000004">
    <property type="protein sequence ID" value="RPJ65988.1"/>
    <property type="molecule type" value="Genomic_DNA"/>
</dbReference>
<evidence type="ECO:0000313" key="2">
    <source>
        <dbReference type="Proteomes" id="UP000275281"/>
    </source>
</evidence>
<gene>
    <name evidence="1" type="ORF">DRW07_14370</name>
</gene>
<comment type="caution">
    <text evidence="1">The sequence shown here is derived from an EMBL/GenBank/DDBJ whole genome shotgun (WGS) entry which is preliminary data.</text>
</comment>
<protein>
    <submittedName>
        <fullName evidence="1">Uncharacterized protein</fullName>
    </submittedName>
</protein>
<dbReference type="Proteomes" id="UP000275281">
    <property type="component" value="Unassembled WGS sequence"/>
</dbReference>
<evidence type="ECO:0000313" key="1">
    <source>
        <dbReference type="EMBL" id="RPJ65988.1"/>
    </source>
</evidence>
<dbReference type="RefSeq" id="WP_124028619.1">
    <property type="nucleotide sequence ID" value="NZ_JBHRSN010000007.1"/>
</dbReference>
<keyword evidence="2" id="KW-1185">Reference proteome</keyword>